<feature type="non-terminal residue" evidence="1">
    <location>
        <position position="1"/>
    </location>
</feature>
<protein>
    <submittedName>
        <fullName evidence="1">1716_t:CDS:1</fullName>
    </submittedName>
</protein>
<proteinExistence type="predicted"/>
<name>A0ABN7VI37_GIGMA</name>
<evidence type="ECO:0000313" key="2">
    <source>
        <dbReference type="Proteomes" id="UP000789901"/>
    </source>
</evidence>
<dbReference type="Proteomes" id="UP000789901">
    <property type="component" value="Unassembled WGS sequence"/>
</dbReference>
<reference evidence="1 2" key="1">
    <citation type="submission" date="2021-06" db="EMBL/GenBank/DDBJ databases">
        <authorList>
            <person name="Kallberg Y."/>
            <person name="Tangrot J."/>
            <person name="Rosling A."/>
        </authorList>
    </citation>
    <scope>NUCLEOTIDE SEQUENCE [LARGE SCALE GENOMIC DNA]</scope>
    <source>
        <strain evidence="1 2">120-4 pot B 10/14</strain>
    </source>
</reference>
<sequence>TTPSRKVMLELLECSTTDYSTNEVQKQITDQELKQAEEIEEFIENRHKEVIVKKVIDSLVQNKENPMMISFGPDSRSLEESLNETNSKEENIYSLIWALKSKNISSSILQKSEVYNFTLWDIPKEVQHGKTKAVYVQLISKVTSRIEALKKAWAIHFEREKTVCISLGKFNSNTIQERKKFYAIIKNLPKDALELSMLRQFKNINAKMVYIPENIIRHQRLERTAHQKELNGNRAVENQRNKNQQERMIKSLLNKLFKKVTINKYISRNGLNNKIVLDPEEVKLKVNIHFQNQFKKRRINLAAIPSN</sequence>
<gene>
    <name evidence="1" type="ORF">GMARGA_LOCUS19038</name>
</gene>
<keyword evidence="2" id="KW-1185">Reference proteome</keyword>
<organism evidence="1 2">
    <name type="scientific">Gigaspora margarita</name>
    <dbReference type="NCBI Taxonomy" id="4874"/>
    <lineage>
        <taxon>Eukaryota</taxon>
        <taxon>Fungi</taxon>
        <taxon>Fungi incertae sedis</taxon>
        <taxon>Mucoromycota</taxon>
        <taxon>Glomeromycotina</taxon>
        <taxon>Glomeromycetes</taxon>
        <taxon>Diversisporales</taxon>
        <taxon>Gigasporaceae</taxon>
        <taxon>Gigaspora</taxon>
    </lineage>
</organism>
<dbReference type="EMBL" id="CAJVQB010015623">
    <property type="protein sequence ID" value="CAG8775583.1"/>
    <property type="molecule type" value="Genomic_DNA"/>
</dbReference>
<accession>A0ABN7VI37</accession>
<evidence type="ECO:0000313" key="1">
    <source>
        <dbReference type="EMBL" id="CAG8775583.1"/>
    </source>
</evidence>
<comment type="caution">
    <text evidence="1">The sequence shown here is derived from an EMBL/GenBank/DDBJ whole genome shotgun (WGS) entry which is preliminary data.</text>
</comment>